<evidence type="ECO:0000313" key="10">
    <source>
        <dbReference type="Proteomes" id="UP000014200"/>
    </source>
</evidence>
<keyword evidence="3" id="KW-0677">Repeat</keyword>
<comment type="subcellular location">
    <subcellularLocation>
        <location evidence="1">Cytoplasm</location>
    </subcellularLocation>
</comment>
<evidence type="ECO:0000313" key="9">
    <source>
        <dbReference type="EMBL" id="EOS11657.1"/>
    </source>
</evidence>
<dbReference type="Proteomes" id="UP000014200">
    <property type="component" value="Unassembled WGS sequence"/>
</dbReference>
<dbReference type="InterPro" id="IPR011990">
    <property type="entry name" value="TPR-like_helical_dom_sf"/>
</dbReference>
<evidence type="ECO:0000256" key="4">
    <source>
        <dbReference type="ARBA" id="ARBA00022803"/>
    </source>
</evidence>
<keyword evidence="8" id="KW-0472">Membrane</keyword>
<feature type="coiled-coil region" evidence="7">
    <location>
        <begin position="390"/>
        <end position="476"/>
    </location>
</feature>
<dbReference type="InterPro" id="IPR051476">
    <property type="entry name" value="Bac_ResReg_Asp_Phosphatase"/>
</dbReference>
<dbReference type="GO" id="GO:0005737">
    <property type="term" value="C:cytoplasm"/>
    <property type="evidence" value="ECO:0007669"/>
    <property type="project" value="UniProtKB-SubCell"/>
</dbReference>
<organism evidence="9 10">
    <name type="scientific">Phocaeicola sartorii</name>
    <dbReference type="NCBI Taxonomy" id="671267"/>
    <lineage>
        <taxon>Bacteria</taxon>
        <taxon>Pseudomonadati</taxon>
        <taxon>Bacteroidota</taxon>
        <taxon>Bacteroidia</taxon>
        <taxon>Bacteroidales</taxon>
        <taxon>Bacteroidaceae</taxon>
        <taxon>Phocaeicola</taxon>
    </lineage>
</organism>
<keyword evidence="2" id="KW-0963">Cytoplasm</keyword>
<dbReference type="OrthoDB" id="1046362at2"/>
<comment type="caution">
    <text evidence="9">The sequence shown here is derived from an EMBL/GenBank/DDBJ whole genome shotgun (WGS) entry which is preliminary data.</text>
</comment>
<dbReference type="PATRIC" id="fig|1235788.3.peg.2839"/>
<accession>R9I605</accession>
<dbReference type="GeneID" id="82155238"/>
<dbReference type="PANTHER" id="PTHR46630:SF1">
    <property type="entry name" value="TETRATRICOPEPTIDE REPEAT PROTEIN 29"/>
    <property type="match status" value="1"/>
</dbReference>
<dbReference type="AlphaFoldDB" id="R9I605"/>
<feature type="repeat" description="TPR" evidence="6">
    <location>
        <begin position="187"/>
        <end position="220"/>
    </location>
</feature>
<protein>
    <submittedName>
        <fullName evidence="9">Uncharacterized protein</fullName>
    </submittedName>
</protein>
<evidence type="ECO:0000256" key="1">
    <source>
        <dbReference type="ARBA" id="ARBA00004496"/>
    </source>
</evidence>
<keyword evidence="10" id="KW-1185">Reference proteome</keyword>
<dbReference type="EMBL" id="ASSP01000017">
    <property type="protein sequence ID" value="EOS11657.1"/>
    <property type="molecule type" value="Genomic_DNA"/>
</dbReference>
<evidence type="ECO:0000256" key="7">
    <source>
        <dbReference type="SAM" id="Coils"/>
    </source>
</evidence>
<keyword evidence="7" id="KW-0175">Coiled coil</keyword>
<gene>
    <name evidence="9" type="ORF">C802_02769</name>
</gene>
<dbReference type="HOGENOM" id="CLU_030491_0_0_10"/>
<dbReference type="PROSITE" id="PS51257">
    <property type="entry name" value="PROKAR_LIPOPROTEIN"/>
    <property type="match status" value="1"/>
</dbReference>
<dbReference type="RefSeq" id="WP_016277109.1">
    <property type="nucleotide sequence ID" value="NZ_CANPVL010000009.1"/>
</dbReference>
<name>R9I605_9BACT</name>
<evidence type="ECO:0000256" key="8">
    <source>
        <dbReference type="SAM" id="Phobius"/>
    </source>
</evidence>
<sequence length="619" mass="73095">MTQAYKIIGLIATVCIVLSACVEHETTSVRISSALSDAEEVMYEHPDSALQILQDMHISSSSNQLQHATWALLMTQAKYKNDIKQSDSLINIAYSFFTKGNDMQRKAMVLYYKGIVYNEHNQDDEALKQFLEAAKTVELTEDYKLAYLIHSSIGMIYAYRELSDYTMQYFEKAQQYAQLSKYKDYIAYSYILIARAYALKCEYNKAIESYNEAIKLGRTYKLIKPTGDALNEISIFYNHINNHKKALHYIKEAIQIEETDKKRLRLGDTYRYLGQNDSAYFYLNKASQSNNIHTAYCAYQALFYLSKKEKDYKKAVEYSNKLWQYQDSINKIEHSKVLIEMQEKYDQQKIINEKNQLQIEKDRTIRNTLIILSILLCTIIITIYGYQRKITLQRKKLQEKENEIRSYIEQLRDNENIIYSNQMRMDELIAQMKEHKGAKELWEEQQNMLQEMLQQNQQLQQENLKLRENINHYTASLDEKSKAMKKLDTLTQENQYLHQRETYLCNLLIKQTNIKEKINEKGLLPIDALLWEEIRVKIDYIYNGFTERIRLQIPTLTENDMQLCYLIKLRYSNVNIAHQIGGLASTSVSKRKLRLKEKILQEIGTFDKNQNLDTWLIEY</sequence>
<evidence type="ECO:0000256" key="3">
    <source>
        <dbReference type="ARBA" id="ARBA00022737"/>
    </source>
</evidence>
<evidence type="ECO:0000256" key="5">
    <source>
        <dbReference type="ARBA" id="ARBA00038253"/>
    </source>
</evidence>
<dbReference type="InterPro" id="IPR019734">
    <property type="entry name" value="TPR_rpt"/>
</dbReference>
<dbReference type="PROSITE" id="PS50005">
    <property type="entry name" value="TPR"/>
    <property type="match status" value="2"/>
</dbReference>
<evidence type="ECO:0000256" key="6">
    <source>
        <dbReference type="PROSITE-ProRule" id="PRU00339"/>
    </source>
</evidence>
<dbReference type="STRING" id="1235788.C802_02769"/>
<proteinExistence type="inferred from homology"/>
<reference evidence="9 10" key="1">
    <citation type="submission" date="2013-04" db="EMBL/GenBank/DDBJ databases">
        <title>The Genome Sequence of Bacteroides massiliensis dnLKV3.</title>
        <authorList>
            <consortium name="The Broad Institute Genomics Platform"/>
            <consortium name="The Broad Institute Genome Sequencing Center for Infectious Disease"/>
            <person name="Earl A."/>
            <person name="Xavier R."/>
            <person name="Kuhn K."/>
            <person name="Stappenbeck T."/>
            <person name="Walker B."/>
            <person name="Young S."/>
            <person name="Zeng Q."/>
            <person name="Gargeya S."/>
            <person name="Fitzgerald M."/>
            <person name="Haas B."/>
            <person name="Abouelleil A."/>
            <person name="Allen A.W."/>
            <person name="Alvarado L."/>
            <person name="Arachchi H.M."/>
            <person name="Berlin A.M."/>
            <person name="Chapman S.B."/>
            <person name="Gainer-Dewar J."/>
            <person name="Goldberg J."/>
            <person name="Griggs A."/>
            <person name="Gujja S."/>
            <person name="Hansen M."/>
            <person name="Howarth C."/>
            <person name="Imamovic A."/>
            <person name="Ireland A."/>
            <person name="Larimer J."/>
            <person name="McCowan C."/>
            <person name="Murphy C."/>
            <person name="Pearson M."/>
            <person name="Poon T.W."/>
            <person name="Priest M."/>
            <person name="Roberts A."/>
            <person name="Saif S."/>
            <person name="Shea T."/>
            <person name="Sisk P."/>
            <person name="Sykes S."/>
            <person name="Wortman J."/>
            <person name="Nusbaum C."/>
            <person name="Birren B."/>
        </authorList>
    </citation>
    <scope>NUCLEOTIDE SEQUENCE [LARGE SCALE GENOMIC DNA]</scope>
    <source>
        <strain evidence="10">dnLKV3</strain>
    </source>
</reference>
<dbReference type="PANTHER" id="PTHR46630">
    <property type="entry name" value="TETRATRICOPEPTIDE REPEAT PROTEIN 29"/>
    <property type="match status" value="1"/>
</dbReference>
<dbReference type="SUPFAM" id="SSF48452">
    <property type="entry name" value="TPR-like"/>
    <property type="match status" value="1"/>
</dbReference>
<dbReference type="SMART" id="SM00028">
    <property type="entry name" value="TPR"/>
    <property type="match status" value="5"/>
</dbReference>
<keyword evidence="4 6" id="KW-0802">TPR repeat</keyword>
<evidence type="ECO:0000256" key="2">
    <source>
        <dbReference type="ARBA" id="ARBA00022490"/>
    </source>
</evidence>
<keyword evidence="8" id="KW-0812">Transmembrane</keyword>
<dbReference type="Gene3D" id="1.25.40.10">
    <property type="entry name" value="Tetratricopeptide repeat domain"/>
    <property type="match status" value="1"/>
</dbReference>
<feature type="repeat" description="TPR" evidence="6">
    <location>
        <begin position="227"/>
        <end position="260"/>
    </location>
</feature>
<keyword evidence="8" id="KW-1133">Transmembrane helix</keyword>
<comment type="similarity">
    <text evidence="5">Belongs to the Rap family.</text>
</comment>
<feature type="transmembrane region" description="Helical" evidence="8">
    <location>
        <begin position="368"/>
        <end position="386"/>
    </location>
</feature>